<dbReference type="InterPro" id="IPR046358">
    <property type="entry name" value="Flagellin_C"/>
</dbReference>
<keyword evidence="7" id="KW-0969">Cilium</keyword>
<dbReference type="PANTHER" id="PTHR42792">
    <property type="entry name" value="FLAGELLIN"/>
    <property type="match status" value="1"/>
</dbReference>
<keyword evidence="7" id="KW-0282">Flagellum</keyword>
<comment type="subcellular location">
    <subcellularLocation>
        <location evidence="1">Bacterial flagellum</location>
    </subcellularLocation>
    <subcellularLocation>
        <location evidence="2">Secreted</location>
    </subcellularLocation>
</comment>
<keyword evidence="4" id="KW-0975">Bacterial flagellum</keyword>
<evidence type="ECO:0000313" key="8">
    <source>
        <dbReference type="Proteomes" id="UP000718593"/>
    </source>
</evidence>
<dbReference type="GO" id="GO:0071973">
    <property type="term" value="P:bacterial-type flagellum-dependent cell motility"/>
    <property type="evidence" value="ECO:0007669"/>
    <property type="project" value="InterPro"/>
</dbReference>
<name>A0A930BRJ4_9RHOO</name>
<organism evidence="7 8">
    <name type="scientific">Dechloromonas agitata</name>
    <dbReference type="NCBI Taxonomy" id="73030"/>
    <lineage>
        <taxon>Bacteria</taxon>
        <taxon>Pseudomonadati</taxon>
        <taxon>Pseudomonadota</taxon>
        <taxon>Betaproteobacteria</taxon>
        <taxon>Rhodocyclales</taxon>
        <taxon>Azonexaceae</taxon>
        <taxon>Dechloromonas</taxon>
    </lineage>
</organism>
<accession>A0A930BRJ4</accession>
<dbReference type="InterPro" id="IPR013384">
    <property type="entry name" value="Flagell_FlgL"/>
</dbReference>
<dbReference type="GO" id="GO:0005198">
    <property type="term" value="F:structural molecule activity"/>
    <property type="evidence" value="ECO:0007669"/>
    <property type="project" value="InterPro"/>
</dbReference>
<dbReference type="PANTHER" id="PTHR42792:SF1">
    <property type="entry name" value="FLAGELLAR HOOK-ASSOCIATED PROTEIN 3"/>
    <property type="match status" value="1"/>
</dbReference>
<gene>
    <name evidence="7" type="primary">flgL</name>
    <name evidence="7" type="ORF">HXL68_04445</name>
</gene>
<evidence type="ECO:0000256" key="4">
    <source>
        <dbReference type="ARBA" id="ARBA00023143"/>
    </source>
</evidence>
<keyword evidence="7" id="KW-0966">Cell projection</keyword>
<dbReference type="Pfam" id="PF00669">
    <property type="entry name" value="Flagellin_N"/>
    <property type="match status" value="1"/>
</dbReference>
<dbReference type="GO" id="GO:0009424">
    <property type="term" value="C:bacterial-type flagellum hook"/>
    <property type="evidence" value="ECO:0007669"/>
    <property type="project" value="InterPro"/>
</dbReference>
<dbReference type="InterPro" id="IPR001492">
    <property type="entry name" value="Flagellin"/>
</dbReference>
<dbReference type="Gene3D" id="1.20.1330.10">
    <property type="entry name" value="f41 fragment of flagellin, N-terminal domain"/>
    <property type="match status" value="1"/>
</dbReference>
<dbReference type="GO" id="GO:0005576">
    <property type="term" value="C:extracellular region"/>
    <property type="evidence" value="ECO:0007669"/>
    <property type="project" value="UniProtKB-SubCell"/>
</dbReference>
<comment type="caution">
    <text evidence="7">The sequence shown here is derived from an EMBL/GenBank/DDBJ whole genome shotgun (WGS) entry which is preliminary data.</text>
</comment>
<dbReference type="EMBL" id="JABZMI010000052">
    <property type="protein sequence ID" value="MBF1164274.1"/>
    <property type="molecule type" value="Genomic_DNA"/>
</dbReference>
<evidence type="ECO:0000259" key="6">
    <source>
        <dbReference type="Pfam" id="PF00700"/>
    </source>
</evidence>
<evidence type="ECO:0000256" key="1">
    <source>
        <dbReference type="ARBA" id="ARBA00004365"/>
    </source>
</evidence>
<dbReference type="InterPro" id="IPR001029">
    <property type="entry name" value="Flagellin_N"/>
</dbReference>
<dbReference type="AlphaFoldDB" id="A0A930BRJ4"/>
<feature type="domain" description="Flagellin C-terminal" evidence="6">
    <location>
        <begin position="225"/>
        <end position="306"/>
    </location>
</feature>
<evidence type="ECO:0000256" key="2">
    <source>
        <dbReference type="ARBA" id="ARBA00004613"/>
    </source>
</evidence>
<sequence length="307" mass="32717">MSMRISTMQIYNGGTAGIQKLQSDLYSAQNQVSTGRRIVTPKDDPIGAAQALMVTQAGAVNELYLKNQGTADSKLSALDSTLQGINDELVNIYEKSIAAGNGAYSDSDRKAIAAELTERLDSLISLANTQDGNGRYVFAGFQSTTKPFSGSPVVYAGDDGQQKLQVTASQYVTTNLSGNDVFMNVVDANGVSTGQSMFQSVQDMITFLNTPGGSAGSPAYTTALSNISASIDNVLRNQATVGARQSSLESMTNTAEDRVVQYAQQLSDIEDLDYAKAITEISQKKLQLDATQATFAKTAQLSLFDYI</sequence>
<evidence type="ECO:0000259" key="5">
    <source>
        <dbReference type="Pfam" id="PF00669"/>
    </source>
</evidence>
<feature type="domain" description="Flagellin N-terminal" evidence="5">
    <location>
        <begin position="5"/>
        <end position="141"/>
    </location>
</feature>
<dbReference type="SUPFAM" id="SSF64518">
    <property type="entry name" value="Phase 1 flagellin"/>
    <property type="match status" value="1"/>
</dbReference>
<reference evidence="7" key="1">
    <citation type="submission" date="2020-04" db="EMBL/GenBank/DDBJ databases">
        <title>Deep metagenomics examines the oral microbiome during advanced dental caries in children, revealing novel taxa and co-occurrences with host molecules.</title>
        <authorList>
            <person name="Baker J.L."/>
            <person name="Morton J.T."/>
            <person name="Dinis M."/>
            <person name="Alvarez R."/>
            <person name="Tran N.C."/>
            <person name="Knight R."/>
            <person name="Edlund A."/>
        </authorList>
    </citation>
    <scope>NUCLEOTIDE SEQUENCE</scope>
    <source>
        <strain evidence="7">JCVI_32_bin.24</strain>
    </source>
</reference>
<protein>
    <submittedName>
        <fullName evidence="7">Flagellar hook-associated protein FlgL</fullName>
    </submittedName>
</protein>
<dbReference type="Pfam" id="PF00700">
    <property type="entry name" value="Flagellin_C"/>
    <property type="match status" value="1"/>
</dbReference>
<dbReference type="NCBIfam" id="TIGR02550">
    <property type="entry name" value="flagell_flgL"/>
    <property type="match status" value="1"/>
</dbReference>
<proteinExistence type="inferred from homology"/>
<evidence type="ECO:0000313" key="7">
    <source>
        <dbReference type="EMBL" id="MBF1164274.1"/>
    </source>
</evidence>
<comment type="similarity">
    <text evidence="3">Belongs to the bacterial flagellin family.</text>
</comment>
<evidence type="ECO:0000256" key="3">
    <source>
        <dbReference type="ARBA" id="ARBA00005709"/>
    </source>
</evidence>
<dbReference type="Proteomes" id="UP000718593">
    <property type="component" value="Unassembled WGS sequence"/>
</dbReference>